<keyword evidence="2" id="KW-0547">Nucleotide-binding</keyword>
<dbReference type="SMART" id="SM00487">
    <property type="entry name" value="DEXDc"/>
    <property type="match status" value="1"/>
</dbReference>
<dbReference type="InterPro" id="IPR001650">
    <property type="entry name" value="Helicase_C-like"/>
</dbReference>
<dbReference type="SMART" id="SM00490">
    <property type="entry name" value="HELICc"/>
    <property type="match status" value="1"/>
</dbReference>
<dbReference type="SUPFAM" id="SSF52540">
    <property type="entry name" value="P-loop containing nucleoside triphosphate hydrolases"/>
    <property type="match status" value="1"/>
</dbReference>
<dbReference type="EC" id="3.6.4.13" evidence="1"/>
<dbReference type="FunFam" id="3.40.50.300:FF:000145">
    <property type="entry name" value="probable ATP-dependent RNA helicase DHX40"/>
    <property type="match status" value="1"/>
</dbReference>
<dbReference type="InterPro" id="IPR027417">
    <property type="entry name" value="P-loop_NTPase"/>
</dbReference>
<dbReference type="PROSITE" id="PS51194">
    <property type="entry name" value="HELICASE_CTER"/>
    <property type="match status" value="1"/>
</dbReference>
<keyword evidence="5" id="KW-0067">ATP-binding</keyword>
<dbReference type="CDD" id="cd18791">
    <property type="entry name" value="SF2_C_RHA"/>
    <property type="match status" value="1"/>
</dbReference>
<comment type="caution">
    <text evidence="9">The sequence shown here is derived from an EMBL/GenBank/DDBJ whole genome shotgun (WGS) entry which is preliminary data.</text>
</comment>
<dbReference type="GO" id="GO:0045943">
    <property type="term" value="P:positive regulation of transcription by RNA polymerase I"/>
    <property type="evidence" value="ECO:0007669"/>
    <property type="project" value="TreeGrafter"/>
</dbReference>
<reference evidence="9 10" key="1">
    <citation type="submission" date="2016-07" db="EMBL/GenBank/DDBJ databases">
        <title>Pervasive Adenine N6-methylation of Active Genes in Fungi.</title>
        <authorList>
            <consortium name="DOE Joint Genome Institute"/>
            <person name="Mondo S.J."/>
            <person name="Dannebaum R.O."/>
            <person name="Kuo R.C."/>
            <person name="Labutti K."/>
            <person name="Haridas S."/>
            <person name="Kuo A."/>
            <person name="Salamov A."/>
            <person name="Ahrendt S.R."/>
            <person name="Lipzen A."/>
            <person name="Sullivan W."/>
            <person name="Andreopoulos W.B."/>
            <person name="Clum A."/>
            <person name="Lindquist E."/>
            <person name="Daum C."/>
            <person name="Ramamoorthy G.K."/>
            <person name="Gryganskyi A."/>
            <person name="Culley D."/>
            <person name="Magnuson J.K."/>
            <person name="James T.Y."/>
            <person name="O'Malley M.A."/>
            <person name="Stajich J.E."/>
            <person name="Spatafora J.W."/>
            <person name="Visel A."/>
            <person name="Grigoriev I.V."/>
        </authorList>
    </citation>
    <scope>NUCLEOTIDE SEQUENCE [LARGE SCALE GENOMIC DNA]</scope>
    <source>
        <strain evidence="9 10">NRRL 3301</strain>
    </source>
</reference>
<dbReference type="SMART" id="SM00847">
    <property type="entry name" value="HA2"/>
    <property type="match status" value="1"/>
</dbReference>
<dbReference type="InterPro" id="IPR014001">
    <property type="entry name" value="Helicase_ATP-bd"/>
</dbReference>
<dbReference type="GO" id="GO:0005524">
    <property type="term" value="F:ATP binding"/>
    <property type="evidence" value="ECO:0007669"/>
    <property type="project" value="UniProtKB-KW"/>
</dbReference>
<gene>
    <name evidence="9" type="ORF">DM01DRAFT_1294642</name>
</gene>
<dbReference type="STRING" id="101127.A0A1X2G561"/>
<protein>
    <recommendedName>
        <fullName evidence="1">RNA helicase</fullName>
        <ecNumber evidence="1">3.6.4.13</ecNumber>
    </recommendedName>
</protein>
<dbReference type="Pfam" id="PF00271">
    <property type="entry name" value="Helicase_C"/>
    <property type="match status" value="1"/>
</dbReference>
<sequence>MKQPAKDPKLIKQQRQKMLQFRRQLPIYSGREAIIETIKANDAVIVIGETGSGKTTQIPQFILEAGLASHELGTIAVTQPRRVAAVNLAKRVAEETSSTLGGKVGYTVRFDDTSSNHTLIKYLTDGMLLRELLMDELLLKYKVIVLDEAHERTLRTDMLFGMIKNIQRIRKDKAAQGEDVEPLKIVIMSATLDADKFSEFFDMAKILYVSGRLFPVDTFFTKEPQADYLDASLVTIFQIHLKQGPGDILVFLPGQEAIETLTTLVKEYAAQLRRSQQQVLACPLFAALPPSQQQHVFDPAPENTRKVILATNIAETSITIPGIKYVVDCGLAKMRGFNPKIGVESLLVHPISKSSAWQRTGRAGREASGTCYRLYTEDTFRELDDDTVPEIRRCNLAAALLSLKASGVDDVLSFDYMDRPSRASLVRALEELYSLSAIDDRGHLTELGKRMASFPLDPTFSKVILQSADYGCTKEALAIVSLLSVDSIFYTPSDKREQAAEARRKFLHPDGDHLTFLNVLQAYWEVKGDLGWCRDHFINVRNVKVALDIRDQLVRFCERNNIPPQVSCGTDTDQVLKCFLTGFFRNTALLQPDGSYKSVVGNQIVKIHPGSAMFGKRAEGIMYNELVFTTKHYVRNVSAIQSSWLPEAAPKYFNNMRASV</sequence>
<organism evidence="9 10">
    <name type="scientific">Hesseltinella vesiculosa</name>
    <dbReference type="NCBI Taxonomy" id="101127"/>
    <lineage>
        <taxon>Eukaryota</taxon>
        <taxon>Fungi</taxon>
        <taxon>Fungi incertae sedis</taxon>
        <taxon>Mucoromycota</taxon>
        <taxon>Mucoromycotina</taxon>
        <taxon>Mucoromycetes</taxon>
        <taxon>Mucorales</taxon>
        <taxon>Cunninghamellaceae</taxon>
        <taxon>Hesseltinella</taxon>
    </lineage>
</organism>
<dbReference type="Pfam" id="PF21010">
    <property type="entry name" value="HA2_C"/>
    <property type="match status" value="1"/>
</dbReference>
<keyword evidence="4" id="KW-0347">Helicase</keyword>
<dbReference type="InterPro" id="IPR011545">
    <property type="entry name" value="DEAD/DEAH_box_helicase_dom"/>
</dbReference>
<dbReference type="InterPro" id="IPR011709">
    <property type="entry name" value="DEAD-box_helicase_OB_fold"/>
</dbReference>
<evidence type="ECO:0000256" key="6">
    <source>
        <dbReference type="ARBA" id="ARBA00047984"/>
    </source>
</evidence>
<dbReference type="EMBL" id="MCGT01000043">
    <property type="protein sequence ID" value="ORX45307.1"/>
    <property type="molecule type" value="Genomic_DNA"/>
</dbReference>
<proteinExistence type="predicted"/>
<dbReference type="Pfam" id="PF04408">
    <property type="entry name" value="WHD_HA2"/>
    <property type="match status" value="1"/>
</dbReference>
<dbReference type="Gene3D" id="1.20.120.1080">
    <property type="match status" value="1"/>
</dbReference>
<evidence type="ECO:0000259" key="7">
    <source>
        <dbReference type="PROSITE" id="PS51192"/>
    </source>
</evidence>
<evidence type="ECO:0000256" key="2">
    <source>
        <dbReference type="ARBA" id="ARBA00022741"/>
    </source>
</evidence>
<dbReference type="Proteomes" id="UP000242146">
    <property type="component" value="Unassembled WGS sequence"/>
</dbReference>
<dbReference type="InterPro" id="IPR048333">
    <property type="entry name" value="HA2_WH"/>
</dbReference>
<keyword evidence="3 9" id="KW-0378">Hydrolase</keyword>
<dbReference type="FunFam" id="1.20.120.1080:FF:000024">
    <property type="entry name" value="ATP-dependent RNA helicase DHX8"/>
    <property type="match status" value="1"/>
</dbReference>
<dbReference type="InterPro" id="IPR007502">
    <property type="entry name" value="Helicase-assoc_dom"/>
</dbReference>
<name>A0A1X2G561_9FUNG</name>
<dbReference type="PROSITE" id="PS51192">
    <property type="entry name" value="HELICASE_ATP_BIND_1"/>
    <property type="match status" value="1"/>
</dbReference>
<keyword evidence="10" id="KW-1185">Reference proteome</keyword>
<comment type="catalytic activity">
    <reaction evidence="6">
        <text>ATP + H2O = ADP + phosphate + H(+)</text>
        <dbReference type="Rhea" id="RHEA:13065"/>
        <dbReference type="ChEBI" id="CHEBI:15377"/>
        <dbReference type="ChEBI" id="CHEBI:15378"/>
        <dbReference type="ChEBI" id="CHEBI:30616"/>
        <dbReference type="ChEBI" id="CHEBI:43474"/>
        <dbReference type="ChEBI" id="CHEBI:456216"/>
        <dbReference type="EC" id="3.6.4.13"/>
    </reaction>
</comment>
<evidence type="ECO:0000256" key="1">
    <source>
        <dbReference type="ARBA" id="ARBA00012552"/>
    </source>
</evidence>
<evidence type="ECO:0000259" key="8">
    <source>
        <dbReference type="PROSITE" id="PS51194"/>
    </source>
</evidence>
<dbReference type="AlphaFoldDB" id="A0A1X2G561"/>
<dbReference type="CDD" id="cd17978">
    <property type="entry name" value="DEXHc_DHX33"/>
    <property type="match status" value="1"/>
</dbReference>
<evidence type="ECO:0000256" key="5">
    <source>
        <dbReference type="ARBA" id="ARBA00022840"/>
    </source>
</evidence>
<feature type="domain" description="Helicase C-terminal" evidence="8">
    <location>
        <begin position="228"/>
        <end position="407"/>
    </location>
</feature>
<evidence type="ECO:0000256" key="3">
    <source>
        <dbReference type="ARBA" id="ARBA00022801"/>
    </source>
</evidence>
<dbReference type="FunFam" id="3.40.50.300:FF:000750">
    <property type="entry name" value="Putative ATP-dependent RNA helicase DHX33"/>
    <property type="match status" value="1"/>
</dbReference>
<dbReference type="Pfam" id="PF00270">
    <property type="entry name" value="DEAD"/>
    <property type="match status" value="1"/>
</dbReference>
<dbReference type="PANTHER" id="PTHR18934:SF118">
    <property type="entry name" value="ATP-DEPENDENT RNA HELICASE DHX33"/>
    <property type="match status" value="1"/>
</dbReference>
<dbReference type="PANTHER" id="PTHR18934">
    <property type="entry name" value="ATP-DEPENDENT RNA HELICASE"/>
    <property type="match status" value="1"/>
</dbReference>
<dbReference type="GO" id="GO:0003725">
    <property type="term" value="F:double-stranded RNA binding"/>
    <property type="evidence" value="ECO:0007669"/>
    <property type="project" value="TreeGrafter"/>
</dbReference>
<dbReference type="GO" id="GO:0003724">
    <property type="term" value="F:RNA helicase activity"/>
    <property type="evidence" value="ECO:0007669"/>
    <property type="project" value="UniProtKB-EC"/>
</dbReference>
<evidence type="ECO:0000256" key="4">
    <source>
        <dbReference type="ARBA" id="ARBA00022806"/>
    </source>
</evidence>
<feature type="domain" description="Helicase ATP-binding" evidence="7">
    <location>
        <begin position="35"/>
        <end position="210"/>
    </location>
</feature>
<dbReference type="OrthoDB" id="10253254at2759"/>
<evidence type="ECO:0000313" key="10">
    <source>
        <dbReference type="Proteomes" id="UP000242146"/>
    </source>
</evidence>
<dbReference type="Gene3D" id="3.40.50.300">
    <property type="entry name" value="P-loop containing nucleotide triphosphate hydrolases"/>
    <property type="match status" value="2"/>
</dbReference>
<dbReference type="GO" id="GO:0005730">
    <property type="term" value="C:nucleolus"/>
    <property type="evidence" value="ECO:0007669"/>
    <property type="project" value="TreeGrafter"/>
</dbReference>
<evidence type="ECO:0000313" key="9">
    <source>
        <dbReference type="EMBL" id="ORX45307.1"/>
    </source>
</evidence>
<dbReference type="GO" id="GO:0016787">
    <property type="term" value="F:hydrolase activity"/>
    <property type="evidence" value="ECO:0007669"/>
    <property type="project" value="UniProtKB-KW"/>
</dbReference>
<dbReference type="Pfam" id="PF07717">
    <property type="entry name" value="OB_NTP_bind"/>
    <property type="match status" value="1"/>
</dbReference>
<accession>A0A1X2G561</accession>